<feature type="region of interest" description="Disordered" evidence="1">
    <location>
        <begin position="286"/>
        <end position="428"/>
    </location>
</feature>
<reference evidence="2" key="2">
    <citation type="submission" date="2023-05" db="EMBL/GenBank/DDBJ databases">
        <authorList>
            <consortium name="Lawrence Berkeley National Laboratory"/>
            <person name="Steindorff A."/>
            <person name="Hensen N."/>
            <person name="Bonometti L."/>
            <person name="Westerberg I."/>
            <person name="Brannstrom I.O."/>
            <person name="Guillou S."/>
            <person name="Cros-Aarteil S."/>
            <person name="Calhoun S."/>
            <person name="Haridas S."/>
            <person name="Kuo A."/>
            <person name="Mondo S."/>
            <person name="Pangilinan J."/>
            <person name="Riley R."/>
            <person name="Labutti K."/>
            <person name="Andreopoulos B."/>
            <person name="Lipzen A."/>
            <person name="Chen C."/>
            <person name="Yanf M."/>
            <person name="Daum C."/>
            <person name="Ng V."/>
            <person name="Clum A."/>
            <person name="Ohm R."/>
            <person name="Martin F."/>
            <person name="Silar P."/>
            <person name="Natvig D."/>
            <person name="Lalanne C."/>
            <person name="Gautier V."/>
            <person name="Ament-Velasquez S.L."/>
            <person name="Kruys A."/>
            <person name="Hutchinson M.I."/>
            <person name="Powell A.J."/>
            <person name="Barry K."/>
            <person name="Miller A.N."/>
            <person name="Grigoriev I.V."/>
            <person name="Debuchy R."/>
            <person name="Gladieux P."/>
            <person name="Thoren M.H."/>
            <person name="Johannesson H."/>
        </authorList>
    </citation>
    <scope>NUCLEOTIDE SEQUENCE</scope>
    <source>
        <strain evidence="2">CBS 103.79</strain>
    </source>
</reference>
<feature type="compositionally biased region" description="Low complexity" evidence="1">
    <location>
        <begin position="371"/>
        <end position="399"/>
    </location>
</feature>
<feature type="region of interest" description="Disordered" evidence="1">
    <location>
        <begin position="442"/>
        <end position="481"/>
    </location>
</feature>
<feature type="compositionally biased region" description="Polar residues" evidence="1">
    <location>
        <begin position="303"/>
        <end position="332"/>
    </location>
</feature>
<sequence>MRQYSSDQSARDDQRCCISSDAEGRILATSFPTISHPLSIRPVPGVLYRLGERFDSENTGTAIAQVGRAVSPVPPSQKVDNARIYGWLGQPSSPLSSHVAVEGSRKSLDYRVSPGVSETRQPQQPRLPSLPKGKLFSSSDSSEILFRYEELVARLRRLERGGDPVPHSPPSARVAGNVQDYDTDGASHQEQMLSRASSRCSPTRTESNGQVATESPEPETDSEGSDPNEAWKTFLFGNEGSDEVVKAAFEEAKHEAVRTLHPSDPPQSSEVKMECDVVSNIATIGTRYTKPDPDAFESRHALSSDSLESTDAQSTGNFKSTDAPTDAWNSMETVLRPPSNEMDSEPDNSDVPFRAPSIEVNAGTSSASDVGSPPTAEETESTGPGSEEVESGTSESNTGALSMTSSMAVAPPRSDAAPSETGTVGEQQFRFAQPKLFVGSRSNLSQPVHVTGSRPGITLTRRRRGRPRKRADDGRADIRALPNYSSDPIEEFEADEEVARGGKVPRSLFPALELA</sequence>
<dbReference type="AlphaFoldDB" id="A0AAN6MG04"/>
<reference evidence="2" key="1">
    <citation type="journal article" date="2023" name="Mol. Phylogenet. Evol.">
        <title>Genome-scale phylogeny and comparative genomics of the fungal order Sordariales.</title>
        <authorList>
            <person name="Hensen N."/>
            <person name="Bonometti L."/>
            <person name="Westerberg I."/>
            <person name="Brannstrom I.O."/>
            <person name="Guillou S."/>
            <person name="Cros-Aarteil S."/>
            <person name="Calhoun S."/>
            <person name="Haridas S."/>
            <person name="Kuo A."/>
            <person name="Mondo S."/>
            <person name="Pangilinan J."/>
            <person name="Riley R."/>
            <person name="LaButti K."/>
            <person name="Andreopoulos B."/>
            <person name="Lipzen A."/>
            <person name="Chen C."/>
            <person name="Yan M."/>
            <person name="Daum C."/>
            <person name="Ng V."/>
            <person name="Clum A."/>
            <person name="Steindorff A."/>
            <person name="Ohm R.A."/>
            <person name="Martin F."/>
            <person name="Silar P."/>
            <person name="Natvig D.O."/>
            <person name="Lalanne C."/>
            <person name="Gautier V."/>
            <person name="Ament-Velasquez S.L."/>
            <person name="Kruys A."/>
            <person name="Hutchinson M.I."/>
            <person name="Powell A.J."/>
            <person name="Barry K."/>
            <person name="Miller A.N."/>
            <person name="Grigoriev I.V."/>
            <person name="Debuchy R."/>
            <person name="Gladieux P."/>
            <person name="Hiltunen Thoren M."/>
            <person name="Johannesson H."/>
        </authorList>
    </citation>
    <scope>NUCLEOTIDE SEQUENCE</scope>
    <source>
        <strain evidence="2">CBS 103.79</strain>
    </source>
</reference>
<dbReference type="Proteomes" id="UP001303889">
    <property type="component" value="Unassembled WGS sequence"/>
</dbReference>
<keyword evidence="3" id="KW-1185">Reference proteome</keyword>
<evidence type="ECO:0000313" key="2">
    <source>
        <dbReference type="EMBL" id="KAK3899428.1"/>
    </source>
</evidence>
<proteinExistence type="predicted"/>
<evidence type="ECO:0000256" key="1">
    <source>
        <dbReference type="SAM" id="MobiDB-lite"/>
    </source>
</evidence>
<feature type="region of interest" description="Disordered" evidence="1">
    <location>
        <begin position="110"/>
        <end position="135"/>
    </location>
</feature>
<feature type="region of interest" description="Disordered" evidence="1">
    <location>
        <begin position="160"/>
        <end position="230"/>
    </location>
</feature>
<protein>
    <submittedName>
        <fullName evidence="2">Uncharacterized protein</fullName>
    </submittedName>
</protein>
<comment type="caution">
    <text evidence="2">The sequence shown here is derived from an EMBL/GenBank/DDBJ whole genome shotgun (WGS) entry which is preliminary data.</text>
</comment>
<feature type="compositionally biased region" description="Basic and acidic residues" evidence="1">
    <location>
        <begin position="289"/>
        <end position="302"/>
    </location>
</feature>
<dbReference type="EMBL" id="MU855786">
    <property type="protein sequence ID" value="KAK3899428.1"/>
    <property type="molecule type" value="Genomic_DNA"/>
</dbReference>
<feature type="compositionally biased region" description="Low complexity" evidence="1">
    <location>
        <begin position="120"/>
        <end position="131"/>
    </location>
</feature>
<evidence type="ECO:0000313" key="3">
    <source>
        <dbReference type="Proteomes" id="UP001303889"/>
    </source>
</evidence>
<accession>A0AAN6MG04</accession>
<organism evidence="2 3">
    <name type="scientific">Staphylotrichum tortipilum</name>
    <dbReference type="NCBI Taxonomy" id="2831512"/>
    <lineage>
        <taxon>Eukaryota</taxon>
        <taxon>Fungi</taxon>
        <taxon>Dikarya</taxon>
        <taxon>Ascomycota</taxon>
        <taxon>Pezizomycotina</taxon>
        <taxon>Sordariomycetes</taxon>
        <taxon>Sordariomycetidae</taxon>
        <taxon>Sordariales</taxon>
        <taxon>Chaetomiaceae</taxon>
        <taxon>Staphylotrichum</taxon>
    </lineage>
</organism>
<gene>
    <name evidence="2" type="ORF">C8A05DRAFT_18135</name>
</gene>
<name>A0AAN6MG04_9PEZI</name>
<feature type="compositionally biased region" description="Acidic residues" evidence="1">
    <location>
        <begin position="216"/>
        <end position="226"/>
    </location>
</feature>
<feature type="compositionally biased region" description="Basic residues" evidence="1">
    <location>
        <begin position="460"/>
        <end position="469"/>
    </location>
</feature>
<feature type="compositionally biased region" description="Polar residues" evidence="1">
    <location>
        <begin position="186"/>
        <end position="213"/>
    </location>
</feature>